<comment type="similarity">
    <text evidence="1">Belongs to the short-chain dehydrogenases/reductases (SDR) family.</text>
</comment>
<dbReference type="SMART" id="SM00822">
    <property type="entry name" value="PKS_KR"/>
    <property type="match status" value="1"/>
</dbReference>
<dbReference type="RefSeq" id="WP_106212770.1">
    <property type="nucleotide sequence ID" value="NZ_PVZF01000009.1"/>
</dbReference>
<dbReference type="GO" id="GO:0048038">
    <property type="term" value="F:quinone binding"/>
    <property type="evidence" value="ECO:0007669"/>
    <property type="project" value="TreeGrafter"/>
</dbReference>
<evidence type="ECO:0000313" key="5">
    <source>
        <dbReference type="Proteomes" id="UP000238083"/>
    </source>
</evidence>
<dbReference type="AlphaFoldDB" id="A0A2T0R0T6"/>
<evidence type="ECO:0000256" key="1">
    <source>
        <dbReference type="ARBA" id="ARBA00006484"/>
    </source>
</evidence>
<accession>A0A2T0R0T6</accession>
<dbReference type="InterPro" id="IPR057326">
    <property type="entry name" value="KR_dom"/>
</dbReference>
<dbReference type="GO" id="GO:0016616">
    <property type="term" value="F:oxidoreductase activity, acting on the CH-OH group of donors, NAD or NADP as acceptor"/>
    <property type="evidence" value="ECO:0007669"/>
    <property type="project" value="UniProtKB-ARBA"/>
</dbReference>
<dbReference type="InterPro" id="IPR002347">
    <property type="entry name" value="SDR_fam"/>
</dbReference>
<dbReference type="Pfam" id="PF13561">
    <property type="entry name" value="adh_short_C2"/>
    <property type="match status" value="1"/>
</dbReference>
<dbReference type="PRINTS" id="PR00080">
    <property type="entry name" value="SDRFAMILY"/>
</dbReference>
<reference evidence="4 5" key="1">
    <citation type="submission" date="2018-03" db="EMBL/GenBank/DDBJ databases">
        <title>Genomic Encyclopedia of Archaeal and Bacterial Type Strains, Phase II (KMG-II): from individual species to whole genera.</title>
        <authorList>
            <person name="Goeker M."/>
        </authorList>
    </citation>
    <scope>NUCLEOTIDE SEQUENCE [LARGE SCALE GENOMIC DNA]</scope>
    <source>
        <strain evidence="4 5">DSM 19711</strain>
    </source>
</reference>
<organism evidence="4 5">
    <name type="scientific">Kineococcus rhizosphaerae</name>
    <dbReference type="NCBI Taxonomy" id="559628"/>
    <lineage>
        <taxon>Bacteria</taxon>
        <taxon>Bacillati</taxon>
        <taxon>Actinomycetota</taxon>
        <taxon>Actinomycetes</taxon>
        <taxon>Kineosporiales</taxon>
        <taxon>Kineosporiaceae</taxon>
        <taxon>Kineococcus</taxon>
    </lineage>
</organism>
<dbReference type="InterPro" id="IPR036291">
    <property type="entry name" value="NAD(P)-bd_dom_sf"/>
</dbReference>
<gene>
    <name evidence="4" type="ORF">CLV37_10995</name>
</gene>
<dbReference type="OrthoDB" id="517007at2"/>
<dbReference type="PANTHER" id="PTHR42760">
    <property type="entry name" value="SHORT-CHAIN DEHYDROGENASES/REDUCTASES FAMILY MEMBER"/>
    <property type="match status" value="1"/>
</dbReference>
<evidence type="ECO:0000256" key="2">
    <source>
        <dbReference type="ARBA" id="ARBA00023002"/>
    </source>
</evidence>
<keyword evidence="2" id="KW-0560">Oxidoreductase</keyword>
<evidence type="ECO:0000313" key="4">
    <source>
        <dbReference type="EMBL" id="PRY12910.1"/>
    </source>
</evidence>
<dbReference type="Gene3D" id="3.40.50.720">
    <property type="entry name" value="NAD(P)-binding Rossmann-like Domain"/>
    <property type="match status" value="1"/>
</dbReference>
<name>A0A2T0R0T6_9ACTN</name>
<dbReference type="SUPFAM" id="SSF51735">
    <property type="entry name" value="NAD(P)-binding Rossmann-fold domains"/>
    <property type="match status" value="1"/>
</dbReference>
<dbReference type="EMBL" id="PVZF01000009">
    <property type="protein sequence ID" value="PRY12910.1"/>
    <property type="molecule type" value="Genomic_DNA"/>
</dbReference>
<dbReference type="PRINTS" id="PR00081">
    <property type="entry name" value="GDHRDH"/>
</dbReference>
<evidence type="ECO:0000259" key="3">
    <source>
        <dbReference type="SMART" id="SM00822"/>
    </source>
</evidence>
<sequence length="253" mass="25648">MEFPARRTAVVTGVGAPRGIGRVVARRLAADGWSLGLVDISADGVAEITRELTDAGVEVSGAVTDISSPESVAAAFERFDADLPPVVGLVNLAGIADPTPLMDLTVEGWNRTMAVNATGSLLMIQAAARRMIDLGVGRIVNTSSITAVDGGGTFSKTSYAAAKAAVLGLTRGAARELGPHGITANAILPGPIDTDIMGGTLTDERKAGMAAGIPVGRVGTPADIAAMVAFLLSQDAGFVNGVSYQVDGGKHIN</sequence>
<dbReference type="PANTHER" id="PTHR42760:SF133">
    <property type="entry name" value="3-OXOACYL-[ACYL-CARRIER-PROTEIN] REDUCTASE"/>
    <property type="match status" value="1"/>
</dbReference>
<proteinExistence type="inferred from homology"/>
<keyword evidence="5" id="KW-1185">Reference proteome</keyword>
<dbReference type="GO" id="GO:0006633">
    <property type="term" value="P:fatty acid biosynthetic process"/>
    <property type="evidence" value="ECO:0007669"/>
    <property type="project" value="TreeGrafter"/>
</dbReference>
<comment type="caution">
    <text evidence="4">The sequence shown here is derived from an EMBL/GenBank/DDBJ whole genome shotgun (WGS) entry which is preliminary data.</text>
</comment>
<dbReference type="Proteomes" id="UP000238083">
    <property type="component" value="Unassembled WGS sequence"/>
</dbReference>
<dbReference type="FunFam" id="3.40.50.720:FF:000084">
    <property type="entry name" value="Short-chain dehydrogenase reductase"/>
    <property type="match status" value="1"/>
</dbReference>
<protein>
    <submittedName>
        <fullName evidence="4">NAD(P)-dependent dehydrogenase (Short-subunit alcohol dehydrogenase family)</fullName>
    </submittedName>
</protein>
<feature type="domain" description="Ketoreductase" evidence="3">
    <location>
        <begin position="9"/>
        <end position="190"/>
    </location>
</feature>